<name>A0A6L7EUQ6_9ACTN</name>
<dbReference type="Gene3D" id="2.160.20.80">
    <property type="entry name" value="E3 ubiquitin-protein ligase SopA"/>
    <property type="match status" value="1"/>
</dbReference>
<dbReference type="RefSeq" id="WP_160876338.1">
    <property type="nucleotide sequence ID" value="NZ_WUEK01000003.1"/>
</dbReference>
<dbReference type="EMBL" id="WUEK01000003">
    <property type="protein sequence ID" value="MXG89188.1"/>
    <property type="molecule type" value="Genomic_DNA"/>
</dbReference>
<evidence type="ECO:0000256" key="1">
    <source>
        <dbReference type="SAM" id="SignalP"/>
    </source>
</evidence>
<dbReference type="AlphaFoldDB" id="A0A6L7EUQ6"/>
<dbReference type="SUPFAM" id="SSF141571">
    <property type="entry name" value="Pentapeptide repeat-like"/>
    <property type="match status" value="1"/>
</dbReference>
<dbReference type="Proteomes" id="UP000473325">
    <property type="component" value="Unassembled WGS sequence"/>
</dbReference>
<evidence type="ECO:0000313" key="3">
    <source>
        <dbReference type="Proteomes" id="UP000473325"/>
    </source>
</evidence>
<evidence type="ECO:0000313" key="2">
    <source>
        <dbReference type="EMBL" id="MXG89188.1"/>
    </source>
</evidence>
<comment type="caution">
    <text evidence="2">The sequence shown here is derived from an EMBL/GenBank/DDBJ whole genome shotgun (WGS) entry which is preliminary data.</text>
</comment>
<evidence type="ECO:0008006" key="4">
    <source>
        <dbReference type="Google" id="ProtNLM"/>
    </source>
</evidence>
<keyword evidence="1" id="KW-0732">Signal</keyword>
<feature type="signal peptide" evidence="1">
    <location>
        <begin position="1"/>
        <end position="27"/>
    </location>
</feature>
<gene>
    <name evidence="2" type="ORF">GRQ65_06460</name>
</gene>
<keyword evidence="3" id="KW-1185">Reference proteome</keyword>
<sequence length="188" mass="18256">MQKRTLAVAAVAAVVLALASGGGGAVAAGKITGRDIKNSSVTGKDLKDGSVTGADVADAGLSGADLLDGSVTEADVAPGGLSGASVKDGSISASDLAPGAAGLRGLQRVSLERAVTASADFYGSTFATVPCPTGKVVVSGGYVIPSSSFDVSVFRNAPTADLTGWEVAVRAGSGSPFIATFYALCATA</sequence>
<proteinExistence type="predicted"/>
<feature type="chain" id="PRO_5026816861" description="Pentapeptide repeat-containing protein" evidence="1">
    <location>
        <begin position="28"/>
        <end position="188"/>
    </location>
</feature>
<reference evidence="2 3" key="1">
    <citation type="submission" date="2019-12" db="EMBL/GenBank/DDBJ databases">
        <authorList>
            <person name="Kun Z."/>
        </authorList>
    </citation>
    <scope>NUCLEOTIDE SEQUENCE [LARGE SCALE GENOMIC DNA]</scope>
    <source>
        <strain evidence="2 3">YIM 123512</strain>
    </source>
</reference>
<accession>A0A6L7EUQ6</accession>
<organism evidence="2 3">
    <name type="scientific">Nocardioides flavescens</name>
    <dbReference type="NCBI Taxonomy" id="2691959"/>
    <lineage>
        <taxon>Bacteria</taxon>
        <taxon>Bacillati</taxon>
        <taxon>Actinomycetota</taxon>
        <taxon>Actinomycetes</taxon>
        <taxon>Propionibacteriales</taxon>
        <taxon>Nocardioidaceae</taxon>
        <taxon>Nocardioides</taxon>
    </lineage>
</organism>
<protein>
    <recommendedName>
        <fullName evidence="4">Pentapeptide repeat-containing protein</fullName>
    </recommendedName>
</protein>